<name>A0AA38ZYG4_VITRO</name>
<dbReference type="GO" id="GO:0003723">
    <property type="term" value="F:RNA binding"/>
    <property type="evidence" value="ECO:0007669"/>
    <property type="project" value="TreeGrafter"/>
</dbReference>
<dbReference type="GO" id="GO:0000175">
    <property type="term" value="F:3'-5'-RNA exonuclease activity"/>
    <property type="evidence" value="ECO:0007669"/>
    <property type="project" value="TreeGrafter"/>
</dbReference>
<feature type="compositionally biased region" description="Basic and acidic residues" evidence="3">
    <location>
        <begin position="643"/>
        <end position="655"/>
    </location>
</feature>
<dbReference type="PANTHER" id="PTHR15092:SF42">
    <property type="entry name" value="POLY(A)-SPECIFIC RIBONUCLEASE PARN-LIKE"/>
    <property type="match status" value="1"/>
</dbReference>
<dbReference type="Pfam" id="PF04857">
    <property type="entry name" value="CAF1"/>
    <property type="match status" value="1"/>
</dbReference>
<keyword evidence="5" id="KW-1185">Reference proteome</keyword>
<evidence type="ECO:0000256" key="3">
    <source>
        <dbReference type="SAM" id="MobiDB-lite"/>
    </source>
</evidence>
<dbReference type="InterPro" id="IPR051181">
    <property type="entry name" value="CAF1_poly(A)_ribonucleases"/>
</dbReference>
<dbReference type="EMBL" id="JARBHA010000007">
    <property type="protein sequence ID" value="KAJ9697517.1"/>
    <property type="molecule type" value="Genomic_DNA"/>
</dbReference>
<feature type="compositionally biased region" description="Polar residues" evidence="3">
    <location>
        <begin position="656"/>
        <end position="669"/>
    </location>
</feature>
<comment type="cofactor">
    <cofactor evidence="1">
        <name>a divalent metal cation</name>
        <dbReference type="ChEBI" id="CHEBI:60240"/>
    </cofactor>
</comment>
<dbReference type="PANTHER" id="PTHR15092">
    <property type="entry name" value="POLY A -SPECIFIC RIBONUCLEASE/TARGET OF EGR1, MEMBER 1"/>
    <property type="match status" value="1"/>
</dbReference>
<comment type="caution">
    <text evidence="4">The sequence shown here is derived from an EMBL/GenBank/DDBJ whole genome shotgun (WGS) entry which is preliminary data.</text>
</comment>
<dbReference type="InterPro" id="IPR012337">
    <property type="entry name" value="RNaseH-like_sf"/>
</dbReference>
<comment type="similarity">
    <text evidence="2">Belongs to the CAF1 family.</text>
</comment>
<dbReference type="Gene3D" id="3.30.420.10">
    <property type="entry name" value="Ribonuclease H-like superfamily/Ribonuclease H"/>
    <property type="match status" value="2"/>
</dbReference>
<evidence type="ECO:0000313" key="5">
    <source>
        <dbReference type="Proteomes" id="UP001168098"/>
    </source>
</evidence>
<protein>
    <submittedName>
        <fullName evidence="4">Uncharacterized protein</fullName>
    </submittedName>
</protein>
<feature type="region of interest" description="Disordered" evidence="3">
    <location>
        <begin position="643"/>
        <end position="676"/>
    </location>
</feature>
<accession>A0AA38ZYG4</accession>
<dbReference type="AlphaFoldDB" id="A0AA38ZYG4"/>
<evidence type="ECO:0000256" key="2">
    <source>
        <dbReference type="ARBA" id="ARBA00008372"/>
    </source>
</evidence>
<dbReference type="Proteomes" id="UP001168098">
    <property type="component" value="Unassembled WGS sequence"/>
</dbReference>
<reference evidence="4 5" key="1">
    <citation type="journal article" date="2023" name="BMC Biotechnol.">
        <title>Vitis rotundifolia cv Carlos genome sequencing.</title>
        <authorList>
            <person name="Huff M."/>
            <person name="Hulse-Kemp A."/>
            <person name="Scheffler B."/>
            <person name="Youngblood R."/>
            <person name="Simpson S."/>
            <person name="Babiker E."/>
            <person name="Staton M."/>
        </authorList>
    </citation>
    <scope>NUCLEOTIDE SEQUENCE [LARGE SCALE GENOMIC DNA]</scope>
    <source>
        <tissue evidence="4">Leaf</tissue>
    </source>
</reference>
<dbReference type="SUPFAM" id="SSF53098">
    <property type="entry name" value="Ribonuclease H-like"/>
    <property type="match status" value="1"/>
</dbReference>
<evidence type="ECO:0000313" key="4">
    <source>
        <dbReference type="EMBL" id="KAJ9697517.1"/>
    </source>
</evidence>
<proteinExistence type="inferred from homology"/>
<gene>
    <name evidence="4" type="ORF">PVL29_009370</name>
</gene>
<evidence type="ECO:0000256" key="1">
    <source>
        <dbReference type="ARBA" id="ARBA00001968"/>
    </source>
</evidence>
<dbReference type="InterPro" id="IPR036397">
    <property type="entry name" value="RNaseH_sf"/>
</dbReference>
<sequence length="676" mass="75380">MGGVAEDEGGTEGDVVGELGVEESKRVGLFSMMKGEMVNKGFKGRLGVFAFAAVQPMNRTNWPVPANRPRRGLCTKREWRVKQVTKSNFSQTLESLKPQISQSDFVAVSLQKTGSFSAPWHRVLPFDTPQTAYSKARFAADKFQVFQFAVCPFSVRASKVVAHPYNFHLFPRDELKIGMPSYSFSCQTSYLASMAREGFDFNVCIYDGISYLSRAQESVANGRIGNPVPSNNVKTLSSTPSVADTVFIERIKSRVKHWKSACRDSSTRTDEALVKSLRKLILGSEEYRSRPCINLDVCSEHQVQLVVEVLGEFFDDLVPLLIPAKGGGTQAVRVILTSSEEDKDLLKRELQDLEEEQNKRVCGFREVIDLISASQKPVVSHNSLNDFAFIHSKFLSPLPLYMDEFMCSLRMVFPHVLDVNHLMKEIGPLKKVTNLSAAASCLKRRWFFVPIDMEIPHQASNEDKIHGHNVLRISHLLANLCSILKITPEMIQSDGGHLASALEGYANIFHPHSTNTEDPIDGDIKVWTDDTRKVSSEDLVFIWGFRGRMSAGGLKRLLQGSHSVFSEEFDVRMVDGSCAIVVFWQSGLSQAFLEAISSNGISGLLREMVSEGLRAAGYETYKKACRLGFWEADLADSLDKTLAEPDHNSEADTETKPTGPSQINWSRDSIINLDEL</sequence>
<organism evidence="4 5">
    <name type="scientific">Vitis rotundifolia</name>
    <name type="common">Muscadine grape</name>
    <dbReference type="NCBI Taxonomy" id="103349"/>
    <lineage>
        <taxon>Eukaryota</taxon>
        <taxon>Viridiplantae</taxon>
        <taxon>Streptophyta</taxon>
        <taxon>Embryophyta</taxon>
        <taxon>Tracheophyta</taxon>
        <taxon>Spermatophyta</taxon>
        <taxon>Magnoliopsida</taxon>
        <taxon>eudicotyledons</taxon>
        <taxon>Gunneridae</taxon>
        <taxon>Pentapetalae</taxon>
        <taxon>rosids</taxon>
        <taxon>Vitales</taxon>
        <taxon>Vitaceae</taxon>
        <taxon>Viteae</taxon>
        <taxon>Vitis</taxon>
    </lineage>
</organism>
<dbReference type="InterPro" id="IPR006941">
    <property type="entry name" value="RNase_CAF1"/>
</dbReference>